<dbReference type="EMBL" id="HBUF01215077">
    <property type="protein sequence ID" value="CAG6666806.1"/>
    <property type="molecule type" value="Transcribed_RNA"/>
</dbReference>
<dbReference type="EMBL" id="HBUF01215076">
    <property type="protein sequence ID" value="CAG6666800.1"/>
    <property type="molecule type" value="Transcribed_RNA"/>
</dbReference>
<keyword evidence="1" id="KW-1133">Transmembrane helix</keyword>
<dbReference type="EMBL" id="HBUF01215070">
    <property type="protein sequence ID" value="CAG6666776.1"/>
    <property type="molecule type" value="Transcribed_RNA"/>
</dbReference>
<evidence type="ECO:0000256" key="1">
    <source>
        <dbReference type="SAM" id="Phobius"/>
    </source>
</evidence>
<dbReference type="EMBL" id="HBUF01215079">
    <property type="protein sequence ID" value="CAG6666818.1"/>
    <property type="molecule type" value="Transcribed_RNA"/>
</dbReference>
<dbReference type="EMBL" id="HBUF01121735">
    <property type="protein sequence ID" value="CAG6642312.1"/>
    <property type="molecule type" value="Transcribed_RNA"/>
</dbReference>
<organism evidence="2">
    <name type="scientific">Cacopsylla melanoneura</name>
    <dbReference type="NCBI Taxonomy" id="428564"/>
    <lineage>
        <taxon>Eukaryota</taxon>
        <taxon>Metazoa</taxon>
        <taxon>Ecdysozoa</taxon>
        <taxon>Arthropoda</taxon>
        <taxon>Hexapoda</taxon>
        <taxon>Insecta</taxon>
        <taxon>Pterygota</taxon>
        <taxon>Neoptera</taxon>
        <taxon>Paraneoptera</taxon>
        <taxon>Hemiptera</taxon>
        <taxon>Sternorrhyncha</taxon>
        <taxon>Psylloidea</taxon>
        <taxon>Psyllidae</taxon>
        <taxon>Psyllinae</taxon>
        <taxon>Cacopsylla</taxon>
    </lineage>
</organism>
<dbReference type="EMBL" id="HBUF01121732">
    <property type="protein sequence ID" value="CAG6642300.1"/>
    <property type="molecule type" value="Transcribed_RNA"/>
</dbReference>
<dbReference type="EMBL" id="HBUF01351869">
    <property type="protein sequence ID" value="CAG6714499.1"/>
    <property type="molecule type" value="Transcribed_RNA"/>
</dbReference>
<dbReference type="EMBL" id="HBUF01215071">
    <property type="protein sequence ID" value="CAG6666782.1"/>
    <property type="molecule type" value="Transcribed_RNA"/>
</dbReference>
<reference evidence="2" key="1">
    <citation type="submission" date="2021-05" db="EMBL/GenBank/DDBJ databases">
        <authorList>
            <person name="Alioto T."/>
            <person name="Alioto T."/>
            <person name="Gomez Garrido J."/>
        </authorList>
    </citation>
    <scope>NUCLEOTIDE SEQUENCE</scope>
</reference>
<feature type="transmembrane region" description="Helical" evidence="1">
    <location>
        <begin position="81"/>
        <end position="101"/>
    </location>
</feature>
<dbReference type="EMBL" id="HBUF01215078">
    <property type="protein sequence ID" value="CAG6666812.1"/>
    <property type="molecule type" value="Transcribed_RNA"/>
</dbReference>
<dbReference type="AlphaFoldDB" id="A0A8D8SBS6"/>
<dbReference type="EMBL" id="HBUF01215075">
    <property type="protein sequence ID" value="CAG6666794.1"/>
    <property type="molecule type" value="Transcribed_RNA"/>
</dbReference>
<accession>A0A8D8SBS6</accession>
<dbReference type="EMBL" id="HBUF01215080">
    <property type="protein sequence ID" value="CAG6666824.1"/>
    <property type="molecule type" value="Transcribed_RNA"/>
</dbReference>
<name>A0A8D8SBS6_9HEMI</name>
<proteinExistence type="predicted"/>
<dbReference type="EMBL" id="HBUF01605292">
    <property type="protein sequence ID" value="CAG6777358.1"/>
    <property type="molecule type" value="Transcribed_RNA"/>
</dbReference>
<dbReference type="EMBL" id="HBUF01605291">
    <property type="protein sequence ID" value="CAG6777357.1"/>
    <property type="molecule type" value="Transcribed_RNA"/>
</dbReference>
<dbReference type="EMBL" id="HBUF01121737">
    <property type="protein sequence ID" value="CAG6642320.1"/>
    <property type="molecule type" value="Transcribed_RNA"/>
</dbReference>
<dbReference type="EMBL" id="HBUF01351868">
    <property type="protein sequence ID" value="CAG6714496.1"/>
    <property type="molecule type" value="Transcribed_RNA"/>
</dbReference>
<dbReference type="EMBL" id="HBUF01215069">
    <property type="protein sequence ID" value="CAG6666770.1"/>
    <property type="molecule type" value="Transcribed_RNA"/>
</dbReference>
<dbReference type="EMBL" id="HBUF01121733">
    <property type="protein sequence ID" value="CAG6642304.1"/>
    <property type="molecule type" value="Transcribed_RNA"/>
</dbReference>
<dbReference type="EMBL" id="HBUF01121736">
    <property type="protein sequence ID" value="CAG6642316.1"/>
    <property type="molecule type" value="Transcribed_RNA"/>
</dbReference>
<dbReference type="EMBL" id="HBUF01121734">
    <property type="protein sequence ID" value="CAG6642308.1"/>
    <property type="molecule type" value="Transcribed_RNA"/>
</dbReference>
<evidence type="ECO:0000313" key="2">
    <source>
        <dbReference type="EMBL" id="CAG6666818.1"/>
    </source>
</evidence>
<keyword evidence="1" id="KW-0472">Membrane</keyword>
<sequence>MLYIKHCTYFTLLEINMKVWFYSLRIVATYAHIQDCFTKYNNYKKYIRKHILPLNFKEKTFLLIFKIMTVDKITKLLNVEVILKIIMLVLSIYCALLFRFINK</sequence>
<protein>
    <submittedName>
        <fullName evidence="2">Uncharacterized protein</fullName>
    </submittedName>
</protein>
<keyword evidence="1" id="KW-0812">Transmembrane</keyword>